<dbReference type="PROSITE" id="PS51720">
    <property type="entry name" value="G_AIG1"/>
    <property type="match status" value="1"/>
</dbReference>
<gene>
    <name evidence="6" type="ORF">V1264_004124</name>
</gene>
<dbReference type="AlphaFoldDB" id="A0AAN9G7W2"/>
<organism evidence="6 7">
    <name type="scientific">Littorina saxatilis</name>
    <dbReference type="NCBI Taxonomy" id="31220"/>
    <lineage>
        <taxon>Eukaryota</taxon>
        <taxon>Metazoa</taxon>
        <taxon>Spiralia</taxon>
        <taxon>Lophotrochozoa</taxon>
        <taxon>Mollusca</taxon>
        <taxon>Gastropoda</taxon>
        <taxon>Caenogastropoda</taxon>
        <taxon>Littorinimorpha</taxon>
        <taxon>Littorinoidea</taxon>
        <taxon>Littorinidae</taxon>
        <taxon>Littorina</taxon>
    </lineage>
</organism>
<dbReference type="Proteomes" id="UP001374579">
    <property type="component" value="Unassembled WGS sequence"/>
</dbReference>
<dbReference type="SUPFAM" id="SSF52540">
    <property type="entry name" value="P-loop containing nucleoside triphosphate hydrolases"/>
    <property type="match status" value="1"/>
</dbReference>
<evidence type="ECO:0000256" key="1">
    <source>
        <dbReference type="ARBA" id="ARBA00008535"/>
    </source>
</evidence>
<dbReference type="Pfam" id="PF04548">
    <property type="entry name" value="AIG1"/>
    <property type="match status" value="1"/>
</dbReference>
<accession>A0AAN9G7W2</accession>
<evidence type="ECO:0000256" key="4">
    <source>
        <dbReference type="SAM" id="MobiDB-lite"/>
    </source>
</evidence>
<evidence type="ECO:0000259" key="5">
    <source>
        <dbReference type="PROSITE" id="PS51720"/>
    </source>
</evidence>
<dbReference type="FunFam" id="3.40.50.300:FF:000366">
    <property type="entry name" value="GTPase, IMAP family member 2"/>
    <property type="match status" value="1"/>
</dbReference>
<dbReference type="SUPFAM" id="SSF49899">
    <property type="entry name" value="Concanavalin A-like lectins/glucanases"/>
    <property type="match status" value="1"/>
</dbReference>
<dbReference type="PANTHER" id="PTHR10903">
    <property type="entry name" value="GTPASE, IMAP FAMILY MEMBER-RELATED"/>
    <property type="match status" value="1"/>
</dbReference>
<sequence length="458" mass="51750">MAYSVEEARIFVVGKTGSGKSSTGNSLLGESLFNVGLDFGSVTAQCHVHERQRFGMKMKVTDSPGLFDTNKSQEEIASILMTGVTSMHPGPDVILYVTKVGRYTEEEHGSYQRLKALLDDNVANHMIVVFSHGDLLKGHEISSVLNGAPQELKQVLKECSNRYAVIDNTNTNNVSQVQMLFTAITSLKKKNRDRPYACPKYAQVGQKLDEECAQRMEDIARKEASRKKFVKGLNEQLEAAEQERRELEERERERKELERRQRRERGQQRRQKEQAIRHLELQMANLQATVTAKPHYRSVICRHVRVWHDVGVLSYCSSSSSTPVAQFIAAKPLSPDCNSFAIEIINEGRECCISIGLCPSDYRANNQPGWKPNSVGYHADDGGIFVESGHTDTNEETCHKGDIMVCEADFQKHKLYFYKNYELMATVRATTPVESWHPAVGMHSPGESVRLLQKEPWQ</sequence>
<dbReference type="InterPro" id="IPR013320">
    <property type="entry name" value="ConA-like_dom_sf"/>
</dbReference>
<name>A0AAN9G7W2_9CAEN</name>
<reference evidence="6 7" key="1">
    <citation type="submission" date="2024-02" db="EMBL/GenBank/DDBJ databases">
        <title>Chromosome-scale genome assembly of the rough periwinkle Littorina saxatilis.</title>
        <authorList>
            <person name="De Jode A."/>
            <person name="Faria R."/>
            <person name="Formenti G."/>
            <person name="Sims Y."/>
            <person name="Smith T.P."/>
            <person name="Tracey A."/>
            <person name="Wood J.M.D."/>
            <person name="Zagrodzka Z.B."/>
            <person name="Johannesson K."/>
            <person name="Butlin R.K."/>
            <person name="Leder E.H."/>
        </authorList>
    </citation>
    <scope>NUCLEOTIDE SEQUENCE [LARGE SCALE GENOMIC DNA]</scope>
    <source>
        <strain evidence="6">Snail1</strain>
        <tissue evidence="6">Muscle</tissue>
    </source>
</reference>
<dbReference type="InterPro" id="IPR045058">
    <property type="entry name" value="GIMA/IAN/Toc"/>
</dbReference>
<dbReference type="InterPro" id="IPR006703">
    <property type="entry name" value="G_AIG1"/>
</dbReference>
<dbReference type="EMBL" id="JBAMIC010000013">
    <property type="protein sequence ID" value="KAK7097100.1"/>
    <property type="molecule type" value="Genomic_DNA"/>
</dbReference>
<feature type="domain" description="AIG1-type G" evidence="5">
    <location>
        <begin position="5"/>
        <end position="205"/>
    </location>
</feature>
<dbReference type="Gene3D" id="2.60.120.920">
    <property type="match status" value="1"/>
</dbReference>
<dbReference type="GO" id="GO:0005525">
    <property type="term" value="F:GTP binding"/>
    <property type="evidence" value="ECO:0007669"/>
    <property type="project" value="UniProtKB-KW"/>
</dbReference>
<keyword evidence="2" id="KW-0547">Nucleotide-binding</keyword>
<feature type="region of interest" description="Disordered" evidence="4">
    <location>
        <begin position="240"/>
        <end position="274"/>
    </location>
</feature>
<evidence type="ECO:0000313" key="7">
    <source>
        <dbReference type="Proteomes" id="UP001374579"/>
    </source>
</evidence>
<dbReference type="InterPro" id="IPR003877">
    <property type="entry name" value="SPRY_dom"/>
</dbReference>
<dbReference type="Gene3D" id="3.40.50.300">
    <property type="entry name" value="P-loop containing nucleotide triphosphate hydrolases"/>
    <property type="match status" value="1"/>
</dbReference>
<proteinExistence type="inferred from homology"/>
<keyword evidence="3" id="KW-0342">GTP-binding</keyword>
<dbReference type="Pfam" id="PF00622">
    <property type="entry name" value="SPRY"/>
    <property type="match status" value="1"/>
</dbReference>
<keyword evidence="7" id="KW-1185">Reference proteome</keyword>
<evidence type="ECO:0000313" key="6">
    <source>
        <dbReference type="EMBL" id="KAK7097100.1"/>
    </source>
</evidence>
<evidence type="ECO:0000256" key="3">
    <source>
        <dbReference type="ARBA" id="ARBA00023134"/>
    </source>
</evidence>
<comment type="caution">
    <text evidence="6">The sequence shown here is derived from an EMBL/GenBank/DDBJ whole genome shotgun (WGS) entry which is preliminary data.</text>
</comment>
<evidence type="ECO:0000256" key="2">
    <source>
        <dbReference type="ARBA" id="ARBA00022741"/>
    </source>
</evidence>
<dbReference type="InterPro" id="IPR027417">
    <property type="entry name" value="P-loop_NTPase"/>
</dbReference>
<dbReference type="InterPro" id="IPR043136">
    <property type="entry name" value="B30.2/SPRY_sf"/>
</dbReference>
<dbReference type="PANTHER" id="PTHR10903:SF184">
    <property type="entry name" value="GTP-BINDING PROTEIN A"/>
    <property type="match status" value="1"/>
</dbReference>
<protein>
    <recommendedName>
        <fullName evidence="5">AIG1-type G domain-containing protein</fullName>
    </recommendedName>
</protein>
<feature type="compositionally biased region" description="Basic and acidic residues" evidence="4">
    <location>
        <begin position="241"/>
        <end position="274"/>
    </location>
</feature>
<comment type="similarity">
    <text evidence="1">Belongs to the TRAFAC class TrmE-Era-EngA-EngB-Septin-like GTPase superfamily. AIG1/Toc34/Toc159-like paraseptin GTPase family. IAN subfamily.</text>
</comment>